<proteinExistence type="predicted"/>
<comment type="caution">
    <text evidence="1">The sequence shown here is derived from an EMBL/GenBank/DDBJ whole genome shotgun (WGS) entry which is preliminary data.</text>
</comment>
<accession>A0ABX4W919</accession>
<gene>
    <name evidence="1" type="ORF">C1O25_13005</name>
</gene>
<reference evidence="1 2" key="1">
    <citation type="submission" date="2018-01" db="EMBL/GenBank/DDBJ databases">
        <title>Draft genome sequences of six Vibrio diazotrophicus strains isolated from deep-sea sediments of the Baltic Sea.</title>
        <authorList>
            <person name="Castillo D."/>
            <person name="Vandieken V."/>
            <person name="Chiang O."/>
            <person name="Middelboe M."/>
        </authorList>
    </citation>
    <scope>NUCLEOTIDE SEQUENCE [LARGE SCALE GENOMIC DNA]</scope>
    <source>
        <strain evidence="1 2">65.10M</strain>
    </source>
</reference>
<evidence type="ECO:0000313" key="1">
    <source>
        <dbReference type="EMBL" id="PNI00280.1"/>
    </source>
</evidence>
<organism evidence="1 2">
    <name type="scientific">Vibrio diazotrophicus</name>
    <dbReference type="NCBI Taxonomy" id="685"/>
    <lineage>
        <taxon>Bacteria</taxon>
        <taxon>Pseudomonadati</taxon>
        <taxon>Pseudomonadota</taxon>
        <taxon>Gammaproteobacteria</taxon>
        <taxon>Vibrionales</taxon>
        <taxon>Vibrionaceae</taxon>
        <taxon>Vibrio</taxon>
    </lineage>
</organism>
<sequence length="218" mass="25185">MPIFNKSYKITHKGVDLHIGSDDLEAFAKFYFRGLPVLERCTEKFILDLYVYAHTSGLNPLVVLDEIKSLEVPNEFTRTKPATMFTRLPLKGIWHKHFFSSHFLGQNMQIAQGGGRLETSIGQVLEKYEGIENTDENWKAVAKELTQETMALFHQRKERSCLTGEWIIFIKHEGNNYYMSISFHANDDISIYDDVLTSCQQDFPHLTEIVKNYAIRTA</sequence>
<evidence type="ECO:0000313" key="2">
    <source>
        <dbReference type="Proteomes" id="UP000236547"/>
    </source>
</evidence>
<dbReference type="RefSeq" id="WP_102968799.1">
    <property type="nucleotide sequence ID" value="NZ_POSM01000017.1"/>
</dbReference>
<dbReference type="EMBL" id="POSM01000017">
    <property type="protein sequence ID" value="PNI00280.1"/>
    <property type="molecule type" value="Genomic_DNA"/>
</dbReference>
<name>A0ABX4W919_VIBDI</name>
<dbReference type="Proteomes" id="UP000236547">
    <property type="component" value="Unassembled WGS sequence"/>
</dbReference>
<protein>
    <submittedName>
        <fullName evidence="1">Uncharacterized protein</fullName>
    </submittedName>
</protein>
<keyword evidence="2" id="KW-1185">Reference proteome</keyword>